<protein>
    <submittedName>
        <fullName evidence="1">Uncharacterized protein</fullName>
    </submittedName>
</protein>
<evidence type="ECO:0000313" key="2">
    <source>
        <dbReference type="Proteomes" id="UP000064967"/>
    </source>
</evidence>
<sequence>MYVRVREKRFLSGFRTSVSAATCLRNARSTLNVGVEEATMLGSLAS</sequence>
<dbReference type="AlphaFoldDB" id="A0A0K1Q5P8"/>
<dbReference type="STRING" id="1391654.AKJ09_07717"/>
<reference evidence="1 2" key="1">
    <citation type="submission" date="2015-08" db="EMBL/GenBank/DDBJ databases">
        <authorList>
            <person name="Babu N.S."/>
            <person name="Beckwith C.J."/>
            <person name="Beseler K.G."/>
            <person name="Brison A."/>
            <person name="Carone J.V."/>
            <person name="Caskin T.P."/>
            <person name="Diamond M."/>
            <person name="Durham M.E."/>
            <person name="Foxe J.M."/>
            <person name="Go M."/>
            <person name="Henderson B.A."/>
            <person name="Jones I.B."/>
            <person name="McGettigan J.A."/>
            <person name="Micheletti S.J."/>
            <person name="Nasrallah M.E."/>
            <person name="Ortiz D."/>
            <person name="Piller C.R."/>
            <person name="Privatt S.R."/>
            <person name="Schneider S.L."/>
            <person name="Sharp S."/>
            <person name="Smith T.C."/>
            <person name="Stanton J.D."/>
            <person name="Ullery H.E."/>
            <person name="Wilson R.J."/>
            <person name="Serrano M.G."/>
            <person name="Buck G."/>
            <person name="Lee V."/>
            <person name="Wang Y."/>
            <person name="Carvalho R."/>
            <person name="Voegtly L."/>
            <person name="Shi R."/>
            <person name="Duckworth R."/>
            <person name="Johnson A."/>
            <person name="Loviza R."/>
            <person name="Walstead R."/>
            <person name="Shah Z."/>
            <person name="Kiflezghi M."/>
            <person name="Wade K."/>
            <person name="Ball S.L."/>
            <person name="Bradley K.W."/>
            <person name="Asai D.J."/>
            <person name="Bowman C.A."/>
            <person name="Russell D.A."/>
            <person name="Pope W.H."/>
            <person name="Jacobs-Sera D."/>
            <person name="Hendrix R.W."/>
            <person name="Hatfull G.F."/>
        </authorList>
    </citation>
    <scope>NUCLEOTIDE SEQUENCE [LARGE SCALE GENOMIC DNA]</scope>
    <source>
        <strain evidence="1 2">DSM 27648</strain>
    </source>
</reference>
<dbReference type="KEGG" id="llu:AKJ09_07717"/>
<accession>A0A0K1Q5P8</accession>
<organism evidence="1 2">
    <name type="scientific">Labilithrix luteola</name>
    <dbReference type="NCBI Taxonomy" id="1391654"/>
    <lineage>
        <taxon>Bacteria</taxon>
        <taxon>Pseudomonadati</taxon>
        <taxon>Myxococcota</taxon>
        <taxon>Polyangia</taxon>
        <taxon>Polyangiales</taxon>
        <taxon>Labilitrichaceae</taxon>
        <taxon>Labilithrix</taxon>
    </lineage>
</organism>
<proteinExistence type="predicted"/>
<evidence type="ECO:0000313" key="1">
    <source>
        <dbReference type="EMBL" id="AKV01054.1"/>
    </source>
</evidence>
<gene>
    <name evidence="1" type="ORF">AKJ09_07717</name>
</gene>
<name>A0A0K1Q5P8_9BACT</name>
<dbReference type="Proteomes" id="UP000064967">
    <property type="component" value="Chromosome"/>
</dbReference>
<dbReference type="EMBL" id="CP012333">
    <property type="protein sequence ID" value="AKV01054.1"/>
    <property type="molecule type" value="Genomic_DNA"/>
</dbReference>
<keyword evidence="2" id="KW-1185">Reference proteome</keyword>